<name>A0ABP8Y4F4_9MICO</name>
<dbReference type="Proteomes" id="UP001500556">
    <property type="component" value="Unassembled WGS sequence"/>
</dbReference>
<dbReference type="InterPro" id="IPR036563">
    <property type="entry name" value="MoaE_sf"/>
</dbReference>
<dbReference type="PANTHER" id="PTHR23404">
    <property type="entry name" value="MOLYBDOPTERIN SYNTHASE RELATED"/>
    <property type="match status" value="1"/>
</dbReference>
<dbReference type="Gene3D" id="3.90.1170.40">
    <property type="entry name" value="Molybdopterin biosynthesis MoaE subunit"/>
    <property type="match status" value="1"/>
</dbReference>
<gene>
    <name evidence="2" type="ORF">GCM10025782_16730</name>
</gene>
<dbReference type="CDD" id="cd00756">
    <property type="entry name" value="MoaE"/>
    <property type="match status" value="1"/>
</dbReference>
<keyword evidence="3" id="KW-1185">Reference proteome</keyword>
<dbReference type="SUPFAM" id="SSF54690">
    <property type="entry name" value="Molybdopterin synthase subunit MoaE"/>
    <property type="match status" value="1"/>
</dbReference>
<accession>A0ABP8Y4F4</accession>
<reference evidence="3" key="1">
    <citation type="journal article" date="2019" name="Int. J. Syst. Evol. Microbiol.">
        <title>The Global Catalogue of Microorganisms (GCM) 10K type strain sequencing project: providing services to taxonomists for standard genome sequencing and annotation.</title>
        <authorList>
            <consortium name="The Broad Institute Genomics Platform"/>
            <consortium name="The Broad Institute Genome Sequencing Center for Infectious Disease"/>
            <person name="Wu L."/>
            <person name="Ma J."/>
        </authorList>
    </citation>
    <scope>NUCLEOTIDE SEQUENCE [LARGE SCALE GENOMIC DNA]</scope>
    <source>
        <strain evidence="3">JCM 18961</strain>
    </source>
</reference>
<feature type="region of interest" description="Disordered" evidence="1">
    <location>
        <begin position="1"/>
        <end position="20"/>
    </location>
</feature>
<evidence type="ECO:0000256" key="1">
    <source>
        <dbReference type="SAM" id="MobiDB-lite"/>
    </source>
</evidence>
<dbReference type="RefSeq" id="WP_345502447.1">
    <property type="nucleotide sequence ID" value="NZ_BAABLO010000004.1"/>
</dbReference>
<feature type="compositionally biased region" description="Pro residues" evidence="1">
    <location>
        <begin position="10"/>
        <end position="19"/>
    </location>
</feature>
<dbReference type="EMBL" id="BAABLO010000004">
    <property type="protein sequence ID" value="GAA4719947.1"/>
    <property type="molecule type" value="Genomic_DNA"/>
</dbReference>
<proteinExistence type="predicted"/>
<dbReference type="Pfam" id="PF02391">
    <property type="entry name" value="MoaE"/>
    <property type="match status" value="1"/>
</dbReference>
<dbReference type="InterPro" id="IPR003448">
    <property type="entry name" value="Mopterin_biosynth_MoaE"/>
</dbReference>
<protein>
    <submittedName>
        <fullName evidence="2">Molybdenum cofactor biosynthesis protein MoaE</fullName>
    </submittedName>
</protein>
<evidence type="ECO:0000313" key="3">
    <source>
        <dbReference type="Proteomes" id="UP001500556"/>
    </source>
</evidence>
<organism evidence="2 3">
    <name type="scientific">Pedococcus ginsenosidimutans</name>
    <dbReference type="NCBI Taxonomy" id="490570"/>
    <lineage>
        <taxon>Bacteria</taxon>
        <taxon>Bacillati</taxon>
        <taxon>Actinomycetota</taxon>
        <taxon>Actinomycetes</taxon>
        <taxon>Micrococcales</taxon>
        <taxon>Intrasporangiaceae</taxon>
        <taxon>Pedococcus</taxon>
    </lineage>
</organism>
<sequence>MSEPVTTPTAPTPASPTPDAPEVVLCDVRDEALSVDEVLGLVRHPRCGGIAVFVGVVRDHDHGEAVAALDYSAHPSVVAELRAVCEQVASRHPVARLGAVHRVGHLEIGDTAVVAAVSAPHRGQAFEACRDLVDTLKSTVPIWKHQQFSDGSDEWVGLP</sequence>
<evidence type="ECO:0000313" key="2">
    <source>
        <dbReference type="EMBL" id="GAA4719947.1"/>
    </source>
</evidence>
<comment type="caution">
    <text evidence="2">The sequence shown here is derived from an EMBL/GenBank/DDBJ whole genome shotgun (WGS) entry which is preliminary data.</text>
</comment>